<gene>
    <name evidence="1" type="ORF">SAMN04490187_4957</name>
</gene>
<keyword evidence="2" id="KW-1185">Reference proteome</keyword>
<protein>
    <submittedName>
        <fullName evidence="1">Uncharacterized protein</fullName>
    </submittedName>
</protein>
<dbReference type="Proteomes" id="UP000198542">
    <property type="component" value="Unassembled WGS sequence"/>
</dbReference>
<organism evidence="1 2">
    <name type="scientific">Pseudomonas jessenii</name>
    <dbReference type="NCBI Taxonomy" id="77298"/>
    <lineage>
        <taxon>Bacteria</taxon>
        <taxon>Pseudomonadati</taxon>
        <taxon>Pseudomonadota</taxon>
        <taxon>Gammaproteobacteria</taxon>
        <taxon>Pseudomonadales</taxon>
        <taxon>Pseudomonadaceae</taxon>
        <taxon>Pseudomonas</taxon>
    </lineage>
</organism>
<evidence type="ECO:0000313" key="1">
    <source>
        <dbReference type="EMBL" id="SEC59364.1"/>
    </source>
</evidence>
<name>A0A1H4TTJ9_PSEJE</name>
<proteinExistence type="predicted"/>
<evidence type="ECO:0000313" key="2">
    <source>
        <dbReference type="Proteomes" id="UP000198542"/>
    </source>
</evidence>
<accession>A0A1H4TTJ9</accession>
<dbReference type="EMBL" id="FNTC01000002">
    <property type="protein sequence ID" value="SEC59364.1"/>
    <property type="molecule type" value="Genomic_DNA"/>
</dbReference>
<reference evidence="2" key="1">
    <citation type="submission" date="2016-10" db="EMBL/GenBank/DDBJ databases">
        <authorList>
            <person name="Varghese N."/>
            <person name="Submissions S."/>
        </authorList>
    </citation>
    <scope>NUCLEOTIDE SEQUENCE [LARGE SCALE GENOMIC DNA]</scope>
    <source>
        <strain evidence="2">BS3660</strain>
    </source>
</reference>
<dbReference type="AlphaFoldDB" id="A0A1H4TTJ9"/>
<sequence>MSASPAASDHVDCPGCRRASPAKHIVTNRDDWGVVEQQVVELARLIQGETLRLERRRDETDLSVTALSELGATLQEVASNVQAAHPDKPIYWL</sequence>